<name>A0A5N5HGY8_9ROSA</name>
<reference evidence="3 4" key="1">
    <citation type="submission" date="2019-09" db="EMBL/GenBank/DDBJ databases">
        <authorList>
            <person name="Ou C."/>
        </authorList>
    </citation>
    <scope>NUCLEOTIDE SEQUENCE [LARGE SCALE GENOMIC DNA]</scope>
    <source>
        <strain evidence="3">S2</strain>
        <tissue evidence="3">Leaf</tissue>
    </source>
</reference>
<dbReference type="CDD" id="cd00121">
    <property type="entry name" value="MATH"/>
    <property type="match status" value="1"/>
</dbReference>
<keyword evidence="4" id="KW-1185">Reference proteome</keyword>
<dbReference type="InterPro" id="IPR008974">
    <property type="entry name" value="TRAF-like"/>
</dbReference>
<dbReference type="SUPFAM" id="SSF49599">
    <property type="entry name" value="TRAF domain-like"/>
    <property type="match status" value="1"/>
</dbReference>
<dbReference type="InterPro" id="IPR050804">
    <property type="entry name" value="MCC"/>
</dbReference>
<comment type="caution">
    <text evidence="3">The sequence shown here is derived from an EMBL/GenBank/DDBJ whole genome shotgun (WGS) entry which is preliminary data.</text>
</comment>
<dbReference type="PANTHER" id="PTHR46236">
    <property type="entry name" value="TRAF-LIKE SUPERFAMILY PROTEIN"/>
    <property type="match status" value="1"/>
</dbReference>
<accession>A0A5N5HGY8</accession>
<dbReference type="PROSITE" id="PS50144">
    <property type="entry name" value="MATH"/>
    <property type="match status" value="1"/>
</dbReference>
<dbReference type="AlphaFoldDB" id="A0A5N5HGY8"/>
<evidence type="ECO:0000256" key="1">
    <source>
        <dbReference type="ARBA" id="ARBA00023054"/>
    </source>
</evidence>
<dbReference type="OrthoDB" id="289038at2759"/>
<gene>
    <name evidence="3" type="ORF">D8674_020894</name>
</gene>
<protein>
    <submittedName>
        <fullName evidence="3">MATH domain and coiled-coil domain-containing protein</fullName>
    </submittedName>
</protein>
<reference evidence="3 4" key="3">
    <citation type="submission" date="2019-11" db="EMBL/GenBank/DDBJ databases">
        <title>A de novo genome assembly of a pear dwarfing rootstock.</title>
        <authorList>
            <person name="Wang F."/>
            <person name="Wang J."/>
            <person name="Li S."/>
            <person name="Zhang Y."/>
            <person name="Fang M."/>
            <person name="Ma L."/>
            <person name="Zhao Y."/>
            <person name="Jiang S."/>
        </authorList>
    </citation>
    <scope>NUCLEOTIDE SEQUENCE [LARGE SCALE GENOMIC DNA]</scope>
    <source>
        <strain evidence="3">S2</strain>
        <tissue evidence="3">Leaf</tissue>
    </source>
</reference>
<keyword evidence="1" id="KW-0175">Coiled coil</keyword>
<dbReference type="InterPro" id="IPR002083">
    <property type="entry name" value="MATH/TRAF_dom"/>
</dbReference>
<feature type="domain" description="MATH" evidence="2">
    <location>
        <begin position="1"/>
        <end position="117"/>
    </location>
</feature>
<dbReference type="PANTHER" id="PTHR46236:SF35">
    <property type="entry name" value="MATH DOMAIN-CONTAINING PROTEIN"/>
    <property type="match status" value="1"/>
</dbReference>
<sequence>MKKEEEENLWSGTFTWRIYRFSKLRSHWQNRQEEHLSLDLDVPDASTLPSGRSRYAKYSFTVVHRLDSNKSIKKDSSGEFVAENKSWGFKSFMPLSELHDPDKGYLVNDLCIVEVEVSVRNGINILDDQESDELLDFRGLVRIERTFVPLLEEVCSSYPSLIECFKKRSASRTFVQSALTALGRLLHFLKATKVKDTTPDACKRLQLLWEELEIFKFNLGWLEPHIQSVLVMNKRAGRVNRQNDIRRRRAMLAASEADLQVAKRDLAEAEEECFNKIDMDSELGYPLA</sequence>
<evidence type="ECO:0000313" key="3">
    <source>
        <dbReference type="EMBL" id="KAB2627276.1"/>
    </source>
</evidence>
<evidence type="ECO:0000313" key="4">
    <source>
        <dbReference type="Proteomes" id="UP000327157"/>
    </source>
</evidence>
<reference evidence="4" key="2">
    <citation type="submission" date="2019-10" db="EMBL/GenBank/DDBJ databases">
        <title>A de novo genome assembly of a pear dwarfing rootstock.</title>
        <authorList>
            <person name="Wang F."/>
            <person name="Wang J."/>
            <person name="Li S."/>
            <person name="Zhang Y."/>
            <person name="Fang M."/>
            <person name="Ma L."/>
            <person name="Zhao Y."/>
            <person name="Jiang S."/>
        </authorList>
    </citation>
    <scope>NUCLEOTIDE SEQUENCE [LARGE SCALE GENOMIC DNA]</scope>
</reference>
<proteinExistence type="predicted"/>
<dbReference type="Gene3D" id="2.60.210.10">
    <property type="entry name" value="Apoptosis, Tumor Necrosis Factor Receptor Associated Protein 2, Chain A"/>
    <property type="match status" value="1"/>
</dbReference>
<dbReference type="Pfam" id="PF22486">
    <property type="entry name" value="MATH_2"/>
    <property type="match status" value="1"/>
</dbReference>
<dbReference type="Proteomes" id="UP000327157">
    <property type="component" value="Chromosome 2"/>
</dbReference>
<dbReference type="EMBL" id="SMOL01000157">
    <property type="protein sequence ID" value="KAB2627276.1"/>
    <property type="molecule type" value="Genomic_DNA"/>
</dbReference>
<evidence type="ECO:0000259" key="2">
    <source>
        <dbReference type="PROSITE" id="PS50144"/>
    </source>
</evidence>
<organism evidence="3 4">
    <name type="scientific">Pyrus ussuriensis x Pyrus communis</name>
    <dbReference type="NCBI Taxonomy" id="2448454"/>
    <lineage>
        <taxon>Eukaryota</taxon>
        <taxon>Viridiplantae</taxon>
        <taxon>Streptophyta</taxon>
        <taxon>Embryophyta</taxon>
        <taxon>Tracheophyta</taxon>
        <taxon>Spermatophyta</taxon>
        <taxon>Magnoliopsida</taxon>
        <taxon>eudicotyledons</taxon>
        <taxon>Gunneridae</taxon>
        <taxon>Pentapetalae</taxon>
        <taxon>rosids</taxon>
        <taxon>fabids</taxon>
        <taxon>Rosales</taxon>
        <taxon>Rosaceae</taxon>
        <taxon>Amygdaloideae</taxon>
        <taxon>Maleae</taxon>
        <taxon>Pyrus</taxon>
    </lineage>
</organism>